<evidence type="ECO:0000313" key="1">
    <source>
        <dbReference type="EMBL" id="ABK77172.1"/>
    </source>
</evidence>
<evidence type="ECO:0000313" key="2">
    <source>
        <dbReference type="Proteomes" id="UP000000758"/>
    </source>
</evidence>
<dbReference type="EMBL" id="DP000238">
    <property type="protein sequence ID" value="ABK77172.1"/>
    <property type="molecule type" value="Genomic_DNA"/>
</dbReference>
<reference evidence="1 2" key="1">
    <citation type="journal article" date="2006" name="Proc. Natl. Acad. Sci. U.S.A.">
        <title>Genomic analysis of the uncultivated marine crenarchaeote Cenarchaeum symbiosum.</title>
        <authorList>
            <person name="Hallam S.J."/>
            <person name="Konstantinidis K.T."/>
            <person name="Putnam N."/>
            <person name="Schleper C."/>
            <person name="Watanabe Y."/>
            <person name="Sugahara J."/>
            <person name="Preston C."/>
            <person name="de la Torre J."/>
            <person name="Richardson P.M."/>
            <person name="DeLong E.F."/>
        </authorList>
    </citation>
    <scope>NUCLEOTIDE SEQUENCE [LARGE SCALE GENOMIC DNA]</scope>
    <source>
        <strain evidence="2">A</strain>
    </source>
</reference>
<name>A0RV05_CENSY</name>
<dbReference type="HOGENOM" id="CLU_2299218_0_0_2"/>
<keyword evidence="2" id="KW-1185">Reference proteome</keyword>
<dbReference type="AlphaFoldDB" id="A0RV05"/>
<sequence>MCSFFSVSVRRPTRIFWSIPTHGLQRHEIKVPSPRAPNLVNRFSRGVWYFRTPPQAFRSRWGLYGAGTGRFKIWKVLMPLGCPLFHPWRSYWTEPSRIKI</sequence>
<dbReference type="KEGG" id="csy:CENSYa_0539"/>
<dbReference type="EnsemblBacteria" id="ABK77172">
    <property type="protein sequence ID" value="ABK77172"/>
    <property type="gene ID" value="CENSYa_0539"/>
</dbReference>
<dbReference type="STRING" id="414004.CENSYa_0539"/>
<dbReference type="Proteomes" id="UP000000758">
    <property type="component" value="Chromosome"/>
</dbReference>
<gene>
    <name evidence="1" type="ordered locus">CENSYa_0539</name>
</gene>
<proteinExistence type="predicted"/>
<accession>A0RV05</accession>
<protein>
    <submittedName>
        <fullName evidence="1">Uncharacterized protein</fullName>
    </submittedName>
</protein>
<organism evidence="1 2">
    <name type="scientific">Cenarchaeum symbiosum (strain A)</name>
    <dbReference type="NCBI Taxonomy" id="414004"/>
    <lineage>
        <taxon>Archaea</taxon>
        <taxon>Nitrososphaerota</taxon>
        <taxon>Candidatus Cenarchaeales</taxon>
        <taxon>Candidatus Cenarchaeaceae</taxon>
        <taxon>Candidatus Cenarchaeum</taxon>
    </lineage>
</organism>